<organism evidence="1">
    <name type="scientific">Panstrongylus lignarius</name>
    <dbReference type="NCBI Taxonomy" id="156445"/>
    <lineage>
        <taxon>Eukaryota</taxon>
        <taxon>Metazoa</taxon>
        <taxon>Ecdysozoa</taxon>
        <taxon>Arthropoda</taxon>
        <taxon>Hexapoda</taxon>
        <taxon>Insecta</taxon>
        <taxon>Pterygota</taxon>
        <taxon>Neoptera</taxon>
        <taxon>Paraneoptera</taxon>
        <taxon>Hemiptera</taxon>
        <taxon>Heteroptera</taxon>
        <taxon>Panheteroptera</taxon>
        <taxon>Cimicomorpha</taxon>
        <taxon>Reduviidae</taxon>
        <taxon>Triatominae</taxon>
        <taxon>Panstrongylus</taxon>
    </lineage>
</organism>
<dbReference type="AlphaFoldDB" id="A0A224Y158"/>
<evidence type="ECO:0000313" key="1">
    <source>
        <dbReference type="EMBL" id="JAW16218.1"/>
    </source>
</evidence>
<dbReference type="EMBL" id="GFTR01000208">
    <property type="protein sequence ID" value="JAW16218.1"/>
    <property type="molecule type" value="Transcribed_RNA"/>
</dbReference>
<reference evidence="1" key="1">
    <citation type="journal article" date="2018" name="PLoS Negl. Trop. Dis.">
        <title>An insight into the salivary gland and fat body transcriptome of Panstrongylus lignarius (Hemiptera: Heteroptera), the main vector of Chagas disease in Peru.</title>
        <authorList>
            <person name="Nevoa J.C."/>
            <person name="Mendes M.T."/>
            <person name="da Silva M.V."/>
            <person name="Soares S.C."/>
            <person name="Oliveira C.J.F."/>
            <person name="Ribeiro J.M.C."/>
        </authorList>
    </citation>
    <scope>NUCLEOTIDE SEQUENCE</scope>
</reference>
<accession>A0A224Y158</accession>
<name>A0A224Y158_9HEMI</name>
<proteinExistence type="predicted"/>
<sequence>MIFVFNLKICSILYLRGKTCKFASKNSSGSGQSCFHSKVHCVHVLCLCAQNDGTEVTKNTLELYGSPVI</sequence>
<protein>
    <submittedName>
        <fullName evidence="1">Putative secreted protein</fullName>
    </submittedName>
</protein>